<comment type="caution">
    <text evidence="1">The sequence shown here is derived from an EMBL/GenBank/DDBJ whole genome shotgun (WGS) entry which is preliminary data.</text>
</comment>
<dbReference type="AlphaFoldDB" id="A0AAD6VIE7"/>
<evidence type="ECO:0000313" key="1">
    <source>
        <dbReference type="EMBL" id="KAJ7213928.1"/>
    </source>
</evidence>
<proteinExistence type="predicted"/>
<dbReference type="EMBL" id="JARJCW010000020">
    <property type="protein sequence ID" value="KAJ7213928.1"/>
    <property type="molecule type" value="Genomic_DNA"/>
</dbReference>
<name>A0AAD6VIE7_9AGAR</name>
<feature type="non-terminal residue" evidence="1">
    <location>
        <position position="1"/>
    </location>
</feature>
<dbReference type="Proteomes" id="UP001219525">
    <property type="component" value="Unassembled WGS sequence"/>
</dbReference>
<sequence length="86" mass="9318">VSRFFFTLSTASNTVLTVSRTPLTYGKGTNSALAVMTWTVMIMGPSQPDFDLDAGRDPFLDGLEKTAIGVLWADMVEEEGLRSDVA</sequence>
<accession>A0AAD6VIE7</accession>
<evidence type="ECO:0000313" key="2">
    <source>
        <dbReference type="Proteomes" id="UP001219525"/>
    </source>
</evidence>
<gene>
    <name evidence="1" type="ORF">GGX14DRAFT_444596</name>
</gene>
<organism evidence="1 2">
    <name type="scientific">Mycena pura</name>
    <dbReference type="NCBI Taxonomy" id="153505"/>
    <lineage>
        <taxon>Eukaryota</taxon>
        <taxon>Fungi</taxon>
        <taxon>Dikarya</taxon>
        <taxon>Basidiomycota</taxon>
        <taxon>Agaricomycotina</taxon>
        <taxon>Agaricomycetes</taxon>
        <taxon>Agaricomycetidae</taxon>
        <taxon>Agaricales</taxon>
        <taxon>Marasmiineae</taxon>
        <taxon>Mycenaceae</taxon>
        <taxon>Mycena</taxon>
    </lineage>
</organism>
<reference evidence="1" key="1">
    <citation type="submission" date="2023-03" db="EMBL/GenBank/DDBJ databases">
        <title>Massive genome expansion in bonnet fungi (Mycena s.s.) driven by repeated elements and novel gene families across ecological guilds.</title>
        <authorList>
            <consortium name="Lawrence Berkeley National Laboratory"/>
            <person name="Harder C.B."/>
            <person name="Miyauchi S."/>
            <person name="Viragh M."/>
            <person name="Kuo A."/>
            <person name="Thoen E."/>
            <person name="Andreopoulos B."/>
            <person name="Lu D."/>
            <person name="Skrede I."/>
            <person name="Drula E."/>
            <person name="Henrissat B."/>
            <person name="Morin E."/>
            <person name="Kohler A."/>
            <person name="Barry K."/>
            <person name="LaButti K."/>
            <person name="Morin E."/>
            <person name="Salamov A."/>
            <person name="Lipzen A."/>
            <person name="Mereny Z."/>
            <person name="Hegedus B."/>
            <person name="Baldrian P."/>
            <person name="Stursova M."/>
            <person name="Weitz H."/>
            <person name="Taylor A."/>
            <person name="Grigoriev I.V."/>
            <person name="Nagy L.G."/>
            <person name="Martin F."/>
            <person name="Kauserud H."/>
        </authorList>
    </citation>
    <scope>NUCLEOTIDE SEQUENCE</scope>
    <source>
        <strain evidence="1">9144</strain>
    </source>
</reference>
<keyword evidence="2" id="KW-1185">Reference proteome</keyword>
<protein>
    <submittedName>
        <fullName evidence="1">Uncharacterized protein</fullName>
    </submittedName>
</protein>
<feature type="non-terminal residue" evidence="1">
    <location>
        <position position="86"/>
    </location>
</feature>